<keyword evidence="7" id="KW-0812">Transmembrane</keyword>
<dbReference type="Gene3D" id="1.10.510.10">
    <property type="entry name" value="Transferase(Phosphotransferase) domain 1"/>
    <property type="match status" value="1"/>
</dbReference>
<dbReference type="Pfam" id="PF14295">
    <property type="entry name" value="PAN_4"/>
    <property type="match status" value="2"/>
</dbReference>
<feature type="binding site" evidence="5">
    <location>
        <position position="880"/>
    </location>
    <ligand>
        <name>ATP</name>
        <dbReference type="ChEBI" id="CHEBI:30616"/>
    </ligand>
</feature>
<dbReference type="PANTHER" id="PTHR44329:SF214">
    <property type="entry name" value="PROTEIN KINASE DOMAIN-CONTAINING PROTEIN"/>
    <property type="match status" value="1"/>
</dbReference>
<sequence>MILFLLLTLWLLGPAAGNHDGRLEGLNINEIFLTHDSSHGDPIALAPGASLDGRVVALDVWPEPEQCGHACRGNPECGWFNYCAETGCLGAGNSTLGHQECQLLAHDCRLVPPVVGREGQADAEVAGFPVRGTPPPKMPGYVLRQSQGLNGSDFACPASTVQGICAYAEVLDALSACLYTLAEQCRSVVVYANGTDSCSGGQVALLKTSNMGPSNSFLSPTVYTLEKLDAPTGSYLLDGDPDISILLPETDNLHQQQDQEQQQQQQEAEQDVETLVIANPPAGSSISIDDQLVAAPGPDWPAPAAEGSVAAAIAATDALAASMTYLGCIVAEQSVMAGDTVSLINDVPTAEQCCQACRANPQCNVWSWCGSAQGCSYQDFSADVNLSAQQCRLLNQPLVEAATGAPPYLLASGPGSGGFTGGSPLMVVSSELPGFTRYVGRGLFGQPGFSCPFSIDPTLPECVVLDPLQQLGQLCLSDPLCTALIYRPTGALGLAVPFGVLRHEEGANLSKMVYSPATITYVRNGDVAAGGGGSSSGLSAGSIAGIATAAVAAVLCLAAGAVVLARQRRSAARAAAAGLGGKEGLALDGSGTAAEVQLYHKPLRYHESRQQVRDYPLLQPAASGASSKVPGLAGMPPAATSDGGALVQPPPLLPLVPARPRSGSLHTSSSSASSSGAPVQSPVIRQAVTGRQTAVSPFVSLRQARMLAAGAGPAAGSDGGTTPLLPSFLSSRARSGAADPLSAQASGASQAGSGPLLPCSSAPLSAGPQEQELAAVMNQLIQHRALEEEAAAMPARAQNGLLKQGSGRAEAAGSGGGGDGLPPPHWVGPAVLPPSLQSWLIPPEAVAYKQRSNGELAVLGEGASGRVLQATYRGEVVAAKEVQLGRGLEVQQAFLTEAARMCALRHSNLVTFYGVVLDGSRGTGAIVMELCEGRDLASVLRLKDSSGQRIFSWYRHGCRIALEVATALNYLHARSVVHMDVKSSNVLLSARGVAKLGDVGLARLQTNTYLSDLPQMVGTFAWVAPEVLMGGRNCTQAVDIYSFSVMLFELFTGERPVRGHQRQPLVPEECPQEAADLMVECGSLDPLARPTAQQLMQRLAALAAANRRRRC</sequence>
<evidence type="ECO:0000313" key="11">
    <source>
        <dbReference type="Proteomes" id="UP001055712"/>
    </source>
</evidence>
<feature type="domain" description="Protein kinase" evidence="9">
    <location>
        <begin position="853"/>
        <end position="1102"/>
    </location>
</feature>
<dbReference type="EMBL" id="SIDB01000006">
    <property type="protein sequence ID" value="KAI3431754.1"/>
    <property type="molecule type" value="Genomic_DNA"/>
</dbReference>
<accession>A0A9D4TRP1</accession>
<dbReference type="Gene3D" id="3.50.4.10">
    <property type="entry name" value="Hepatocyte Growth Factor"/>
    <property type="match status" value="1"/>
</dbReference>
<dbReference type="SMART" id="SM00220">
    <property type="entry name" value="S_TKc"/>
    <property type="match status" value="1"/>
</dbReference>
<reference evidence="10" key="1">
    <citation type="journal article" date="2019" name="Plant J.">
        <title>Chlorella vulgaris genome assembly and annotation reveals the molecular basis for metabolic acclimation to high light conditions.</title>
        <authorList>
            <person name="Cecchin M."/>
            <person name="Marcolungo L."/>
            <person name="Rossato M."/>
            <person name="Girolomoni L."/>
            <person name="Cosentino E."/>
            <person name="Cuine S."/>
            <person name="Li-Beisson Y."/>
            <person name="Delledonne M."/>
            <person name="Ballottari M."/>
        </authorList>
    </citation>
    <scope>NUCLEOTIDE SEQUENCE</scope>
    <source>
        <strain evidence="10">211/11P</strain>
    </source>
</reference>
<feature type="compositionally biased region" description="Low complexity" evidence="6">
    <location>
        <begin position="655"/>
        <end position="675"/>
    </location>
</feature>
<keyword evidence="4 5" id="KW-0067">ATP-binding</keyword>
<dbReference type="SUPFAM" id="SSF56112">
    <property type="entry name" value="Protein kinase-like (PK-like)"/>
    <property type="match status" value="1"/>
</dbReference>
<dbReference type="OrthoDB" id="26722at2759"/>
<dbReference type="InterPro" id="IPR051681">
    <property type="entry name" value="Ser/Thr_Kinases-Pseudokinases"/>
</dbReference>
<dbReference type="AlphaFoldDB" id="A0A9D4TRP1"/>
<feature type="compositionally biased region" description="Low complexity" evidence="6">
    <location>
        <begin position="742"/>
        <end position="754"/>
    </location>
</feature>
<dbReference type="InterPro" id="IPR011009">
    <property type="entry name" value="Kinase-like_dom_sf"/>
</dbReference>
<dbReference type="InterPro" id="IPR000719">
    <property type="entry name" value="Prot_kinase_dom"/>
</dbReference>
<dbReference type="InterPro" id="IPR008271">
    <property type="entry name" value="Ser/Thr_kinase_AS"/>
</dbReference>
<keyword evidence="7" id="KW-0472">Membrane</keyword>
<dbReference type="InterPro" id="IPR017441">
    <property type="entry name" value="Protein_kinase_ATP_BS"/>
</dbReference>
<feature type="region of interest" description="Disordered" evidence="6">
    <location>
        <begin position="739"/>
        <end position="765"/>
    </location>
</feature>
<evidence type="ECO:0000256" key="3">
    <source>
        <dbReference type="ARBA" id="ARBA00022777"/>
    </source>
</evidence>
<evidence type="ECO:0000256" key="8">
    <source>
        <dbReference type="SAM" id="SignalP"/>
    </source>
</evidence>
<evidence type="ECO:0000256" key="2">
    <source>
        <dbReference type="ARBA" id="ARBA00022741"/>
    </source>
</evidence>
<organism evidence="10 11">
    <name type="scientific">Chlorella vulgaris</name>
    <name type="common">Green alga</name>
    <dbReference type="NCBI Taxonomy" id="3077"/>
    <lineage>
        <taxon>Eukaryota</taxon>
        <taxon>Viridiplantae</taxon>
        <taxon>Chlorophyta</taxon>
        <taxon>core chlorophytes</taxon>
        <taxon>Trebouxiophyceae</taxon>
        <taxon>Chlorellales</taxon>
        <taxon>Chlorellaceae</taxon>
        <taxon>Chlorella clade</taxon>
        <taxon>Chlorella</taxon>
    </lineage>
</organism>
<keyword evidence="7" id="KW-1133">Transmembrane helix</keyword>
<proteinExistence type="predicted"/>
<keyword evidence="2 5" id="KW-0547">Nucleotide-binding</keyword>
<keyword evidence="3" id="KW-0418">Kinase</keyword>
<keyword evidence="1" id="KW-0808">Transferase</keyword>
<comment type="caution">
    <text evidence="10">The sequence shown here is derived from an EMBL/GenBank/DDBJ whole genome shotgun (WGS) entry which is preliminary data.</text>
</comment>
<evidence type="ECO:0000256" key="7">
    <source>
        <dbReference type="SAM" id="Phobius"/>
    </source>
</evidence>
<dbReference type="PANTHER" id="PTHR44329">
    <property type="entry name" value="SERINE/THREONINE-PROTEIN KINASE TNNI3K-RELATED"/>
    <property type="match status" value="1"/>
</dbReference>
<gene>
    <name evidence="10" type="ORF">D9Q98_004796</name>
</gene>
<evidence type="ECO:0000256" key="4">
    <source>
        <dbReference type="ARBA" id="ARBA00022840"/>
    </source>
</evidence>
<name>A0A9D4TRP1_CHLVU</name>
<dbReference type="Pfam" id="PF00069">
    <property type="entry name" value="Pkinase"/>
    <property type="match status" value="1"/>
</dbReference>
<feature type="signal peptide" evidence="8">
    <location>
        <begin position="1"/>
        <end position="17"/>
    </location>
</feature>
<dbReference type="PROSITE" id="PS50011">
    <property type="entry name" value="PROTEIN_KINASE_DOM"/>
    <property type="match status" value="1"/>
</dbReference>
<feature type="region of interest" description="Disordered" evidence="6">
    <location>
        <begin position="626"/>
        <end position="680"/>
    </location>
</feature>
<feature type="region of interest" description="Disordered" evidence="6">
    <location>
        <begin position="802"/>
        <end position="822"/>
    </location>
</feature>
<keyword evidence="8" id="KW-0732">Signal</keyword>
<keyword evidence="11" id="KW-1185">Reference proteome</keyword>
<dbReference type="PROSITE" id="PS00107">
    <property type="entry name" value="PROTEIN_KINASE_ATP"/>
    <property type="match status" value="1"/>
</dbReference>
<protein>
    <recommendedName>
        <fullName evidence="9">Protein kinase domain-containing protein</fullName>
    </recommendedName>
</protein>
<dbReference type="Proteomes" id="UP001055712">
    <property type="component" value="Unassembled WGS sequence"/>
</dbReference>
<evidence type="ECO:0000259" key="9">
    <source>
        <dbReference type="PROSITE" id="PS50011"/>
    </source>
</evidence>
<reference evidence="10" key="2">
    <citation type="submission" date="2020-11" db="EMBL/GenBank/DDBJ databases">
        <authorList>
            <person name="Cecchin M."/>
            <person name="Marcolungo L."/>
            <person name="Rossato M."/>
            <person name="Girolomoni L."/>
            <person name="Cosentino E."/>
            <person name="Cuine S."/>
            <person name="Li-Beisson Y."/>
            <person name="Delledonne M."/>
            <person name="Ballottari M."/>
        </authorList>
    </citation>
    <scope>NUCLEOTIDE SEQUENCE</scope>
    <source>
        <strain evidence="10">211/11P</strain>
        <tissue evidence="10">Whole cell</tissue>
    </source>
</reference>
<dbReference type="GO" id="GO:0004674">
    <property type="term" value="F:protein serine/threonine kinase activity"/>
    <property type="evidence" value="ECO:0007669"/>
    <property type="project" value="TreeGrafter"/>
</dbReference>
<feature type="chain" id="PRO_5039325973" description="Protein kinase domain-containing protein" evidence="8">
    <location>
        <begin position="18"/>
        <end position="1111"/>
    </location>
</feature>
<dbReference type="PROSITE" id="PS00108">
    <property type="entry name" value="PROTEIN_KINASE_ST"/>
    <property type="match status" value="1"/>
</dbReference>
<evidence type="ECO:0000256" key="5">
    <source>
        <dbReference type="PROSITE-ProRule" id="PRU10141"/>
    </source>
</evidence>
<evidence type="ECO:0000313" key="10">
    <source>
        <dbReference type="EMBL" id="KAI3431754.1"/>
    </source>
</evidence>
<dbReference type="InterPro" id="IPR003609">
    <property type="entry name" value="Pan_app"/>
</dbReference>
<feature type="transmembrane region" description="Helical" evidence="7">
    <location>
        <begin position="543"/>
        <end position="565"/>
    </location>
</feature>
<evidence type="ECO:0000256" key="1">
    <source>
        <dbReference type="ARBA" id="ARBA00022679"/>
    </source>
</evidence>
<dbReference type="GO" id="GO:0005524">
    <property type="term" value="F:ATP binding"/>
    <property type="evidence" value="ECO:0007669"/>
    <property type="project" value="UniProtKB-UniRule"/>
</dbReference>
<evidence type="ECO:0000256" key="6">
    <source>
        <dbReference type="SAM" id="MobiDB-lite"/>
    </source>
</evidence>